<proteinExistence type="predicted"/>
<reference evidence="2" key="1">
    <citation type="submission" date="2023-08" db="EMBL/GenBank/DDBJ databases">
        <title>Chromosome-level Genome Assembly of mud carp (Cirrhinus molitorella).</title>
        <authorList>
            <person name="Liu H."/>
        </authorList>
    </citation>
    <scope>NUCLEOTIDE SEQUENCE</scope>
    <source>
        <strain evidence="2">Prfri</strain>
        <tissue evidence="2">Muscle</tissue>
    </source>
</reference>
<dbReference type="Proteomes" id="UP001187343">
    <property type="component" value="Unassembled WGS sequence"/>
</dbReference>
<evidence type="ECO:0000313" key="3">
    <source>
        <dbReference type="Proteomes" id="UP001187343"/>
    </source>
</evidence>
<organism evidence="2 3">
    <name type="scientific">Cirrhinus molitorella</name>
    <name type="common">mud carp</name>
    <dbReference type="NCBI Taxonomy" id="172907"/>
    <lineage>
        <taxon>Eukaryota</taxon>
        <taxon>Metazoa</taxon>
        <taxon>Chordata</taxon>
        <taxon>Craniata</taxon>
        <taxon>Vertebrata</taxon>
        <taxon>Euteleostomi</taxon>
        <taxon>Actinopterygii</taxon>
        <taxon>Neopterygii</taxon>
        <taxon>Teleostei</taxon>
        <taxon>Ostariophysi</taxon>
        <taxon>Cypriniformes</taxon>
        <taxon>Cyprinidae</taxon>
        <taxon>Labeoninae</taxon>
        <taxon>Labeonini</taxon>
        <taxon>Cirrhinus</taxon>
    </lineage>
</organism>
<gene>
    <name evidence="2" type="ORF">Q8A67_018410</name>
</gene>
<protein>
    <submittedName>
        <fullName evidence="2">Uncharacterized protein</fullName>
    </submittedName>
</protein>
<dbReference type="EMBL" id="JAUYZG010000018">
    <property type="protein sequence ID" value="KAK2881142.1"/>
    <property type="molecule type" value="Genomic_DNA"/>
</dbReference>
<feature type="region of interest" description="Disordered" evidence="1">
    <location>
        <begin position="85"/>
        <end position="114"/>
    </location>
</feature>
<accession>A0AA88TG45</accession>
<sequence>MNRRVFWAKHFIALPFVPQSSGLAELEAFYLIKPDTVVTEDLHETVDSNHCCGEWDGLSEWHVCALVLDYKEFLCSPLIVYRDGSTKPGLMDSGTQRELRTADPSLHSLHNGQS</sequence>
<comment type="caution">
    <text evidence="2">The sequence shown here is derived from an EMBL/GenBank/DDBJ whole genome shotgun (WGS) entry which is preliminary data.</text>
</comment>
<dbReference type="AlphaFoldDB" id="A0AA88TG45"/>
<keyword evidence="3" id="KW-1185">Reference proteome</keyword>
<name>A0AA88TG45_9TELE</name>
<evidence type="ECO:0000256" key="1">
    <source>
        <dbReference type="SAM" id="MobiDB-lite"/>
    </source>
</evidence>
<evidence type="ECO:0000313" key="2">
    <source>
        <dbReference type="EMBL" id="KAK2881142.1"/>
    </source>
</evidence>